<name>A0A0F0ZU51_9ENTR</name>
<dbReference type="OrthoDB" id="6608784at2"/>
<feature type="compositionally biased region" description="Basic and acidic residues" evidence="1">
    <location>
        <begin position="17"/>
        <end position="32"/>
    </location>
</feature>
<dbReference type="Proteomes" id="UP000033352">
    <property type="component" value="Unassembled WGS sequence"/>
</dbReference>
<accession>A0A0F0ZU51</accession>
<dbReference type="RefSeq" id="WP_045286951.1">
    <property type="nucleotide sequence ID" value="NZ_JAWGNR010000082.1"/>
</dbReference>
<evidence type="ECO:0000256" key="1">
    <source>
        <dbReference type="SAM" id="MobiDB-lite"/>
    </source>
</evidence>
<gene>
    <name evidence="2" type="ORF">SS37_25070</name>
</gene>
<proteinExistence type="predicted"/>
<comment type="caution">
    <text evidence="2">The sequence shown here is derived from an EMBL/GenBank/DDBJ whole genome shotgun (WGS) entry which is preliminary data.</text>
</comment>
<evidence type="ECO:0000313" key="2">
    <source>
        <dbReference type="EMBL" id="KJN13043.1"/>
    </source>
</evidence>
<dbReference type="AlphaFoldDB" id="A0A0F0ZU51"/>
<protein>
    <submittedName>
        <fullName evidence="2">Uncharacterized protein</fullName>
    </submittedName>
</protein>
<dbReference type="EMBL" id="JZYX01000104">
    <property type="protein sequence ID" value="KJN13043.1"/>
    <property type="molecule type" value="Genomic_DNA"/>
</dbReference>
<organism evidence="2 3">
    <name type="scientific">Enterobacter sichuanensis</name>
    <dbReference type="NCBI Taxonomy" id="2071710"/>
    <lineage>
        <taxon>Bacteria</taxon>
        <taxon>Pseudomonadati</taxon>
        <taxon>Pseudomonadota</taxon>
        <taxon>Gammaproteobacteria</taxon>
        <taxon>Enterobacterales</taxon>
        <taxon>Enterobacteriaceae</taxon>
        <taxon>Enterobacter</taxon>
        <taxon>Enterobacter cloacae complex</taxon>
    </lineage>
</organism>
<sequence length="73" mass="8451">MNKFTPEYRKYLLRPIPDRKLSPSERADRKELYQIIQQERANDDSPPAPSNYTPVDPYLNDNRKGLGGASRSD</sequence>
<evidence type="ECO:0000313" key="3">
    <source>
        <dbReference type="Proteomes" id="UP000033352"/>
    </source>
</evidence>
<reference evidence="2 3" key="1">
    <citation type="submission" date="2015-03" db="EMBL/GenBank/DDBJ databases">
        <authorList>
            <person name="McCorrison J."/>
            <person name="Sanka R."/>
            <person name="Adams M."/>
            <person name="Brinkac L."/>
            <person name="Nierman W."/>
            <person name="Sutton G."/>
            <person name="Nelson K."/>
            <person name="Kiedrowski L."/>
            <person name="Guerrero D."/>
            <person name="Bonomo R."/>
        </authorList>
    </citation>
    <scope>NUCLEOTIDE SEQUENCE [LARGE SCALE GENOMIC DNA]</scope>
    <source>
        <strain evidence="2 3">35699</strain>
    </source>
</reference>
<feature type="region of interest" description="Disordered" evidence="1">
    <location>
        <begin position="17"/>
        <end position="73"/>
    </location>
</feature>
<dbReference type="PATRIC" id="fig|1619248.3.peg.286"/>